<dbReference type="GeneID" id="66079337"/>
<organism evidence="1 2">
    <name type="scientific">Marasmius oreades</name>
    <name type="common">fairy-ring Marasmius</name>
    <dbReference type="NCBI Taxonomy" id="181124"/>
    <lineage>
        <taxon>Eukaryota</taxon>
        <taxon>Fungi</taxon>
        <taxon>Dikarya</taxon>
        <taxon>Basidiomycota</taxon>
        <taxon>Agaricomycotina</taxon>
        <taxon>Agaricomycetes</taxon>
        <taxon>Agaricomycetidae</taxon>
        <taxon>Agaricales</taxon>
        <taxon>Marasmiineae</taxon>
        <taxon>Marasmiaceae</taxon>
        <taxon>Marasmius</taxon>
    </lineage>
</organism>
<dbReference type="RefSeq" id="XP_043007679.1">
    <property type="nucleotide sequence ID" value="XM_043155214.1"/>
</dbReference>
<dbReference type="KEGG" id="more:E1B28_010261"/>
<dbReference type="OrthoDB" id="3199068at2759"/>
<reference evidence="1" key="1">
    <citation type="journal article" date="2021" name="Genome Biol. Evol.">
        <title>The assembled and annotated genome of the fairy-ring fungus Marasmius oreades.</title>
        <authorList>
            <person name="Hiltunen M."/>
            <person name="Ament-Velasquez S.L."/>
            <person name="Johannesson H."/>
        </authorList>
    </citation>
    <scope>NUCLEOTIDE SEQUENCE</scope>
    <source>
        <strain evidence="1">03SP1</strain>
    </source>
</reference>
<evidence type="ECO:0000313" key="1">
    <source>
        <dbReference type="EMBL" id="KAG7091209.1"/>
    </source>
</evidence>
<accession>A0A9P7RWQ4</accession>
<gene>
    <name evidence="1" type="ORF">E1B28_010261</name>
</gene>
<dbReference type="Proteomes" id="UP001049176">
    <property type="component" value="Chromosome 6"/>
</dbReference>
<comment type="caution">
    <text evidence="1">The sequence shown here is derived from an EMBL/GenBank/DDBJ whole genome shotgun (WGS) entry which is preliminary data.</text>
</comment>
<evidence type="ECO:0000313" key="2">
    <source>
        <dbReference type="Proteomes" id="UP001049176"/>
    </source>
</evidence>
<sequence>MDATPQRDTEFYFDTITFLVDNIIFKVPSQYIHEESEVFGAGAQISAQSDEGSSDANPVKLSPLPHGCSAEDFRHLLRIIVALTVKLPTPKSYSLEQWLSVLKLSTAWFFSDIRTLAMGEVTASTSHYTNDQWITVLDFAHSQGSDRFSDLRDLAITRISGFNFSSKVDQVLMGRKYLHKPWIIQGLRDLVNASALPSLKELTRLGQNTVLTLLYMAFQRAQSMGTNRGYHHSYSYRGPYNDVEVEEYFVDEIISLFPVSRPS</sequence>
<name>A0A9P7RWQ4_9AGAR</name>
<dbReference type="AlphaFoldDB" id="A0A9P7RWQ4"/>
<keyword evidence="2" id="KW-1185">Reference proteome</keyword>
<proteinExistence type="predicted"/>
<protein>
    <submittedName>
        <fullName evidence="1">Uncharacterized protein</fullName>
    </submittedName>
</protein>
<dbReference type="EMBL" id="CM032186">
    <property type="protein sequence ID" value="KAG7091209.1"/>
    <property type="molecule type" value="Genomic_DNA"/>
</dbReference>